<gene>
    <name evidence="1" type="ORF">FZC74_00140</name>
</gene>
<evidence type="ECO:0000313" key="2">
    <source>
        <dbReference type="Proteomes" id="UP000323393"/>
    </source>
</evidence>
<evidence type="ECO:0000313" key="1">
    <source>
        <dbReference type="EMBL" id="TYS60748.1"/>
    </source>
</evidence>
<sequence>MYITNNRSYPKSLEWESKVLAMPNIPRGKGYPTSLRAILIALKGQKPSESIIKIEGSNRKESLDEMCIRLRPLNIVSGSSKTDWVISNEALKWLEVEDSSFLASILSAKIKFFSEILHILSKEKCQVQQILKTAVEDYGIPWKTKQETLARLNWLKDLGLIEYEDYSYNYLITDLGKEFLNQVGYVDHLSIKRGLDQTLDETEIQLSDWAMDLCKTSNNNERKDGIGYFPGSVNSMHQTLMEYIKLMDKPTTIQDLIKYSKGKYGLKVSSIRSFITPLKNLGFIEQISKTEYQITDIAKRLSIENLEMDFACCIHNKYKFVFEILAEIGDEKIRVRELQDIARNSYGFTYKDTSEIHKRIHILKNAKLIRETGPDTYGITKRGKNFCEKIKDCLSLNTNQNKKVENPIIKNDISSSLNKILYEIKDASQDSTNSNRFEEALRLGFSLLGFRAEHIGGAGKTDVLLHAPTAPKFTYSVSVDAKSTHYNEVSESSVDFITINEHKKKHKADFAAIVGISFGEKSRLIKRAEEHNVLLIDVNSLTRMISLHTKVPLNAEAYKKVFNQNGLVNIQVLDEDVHRIEREGLLMQSIIDCLSEQSNDPYTKGMIRAREIYFMLKKDERFNVSPDIDEIKLMLELLSSPLIGCVGKEKEEYYALGSSSDAAQKFQFYYKSCANNKTL</sequence>
<proteinExistence type="predicted"/>
<reference evidence="1 2" key="1">
    <citation type="submission" date="2019-08" db="EMBL/GenBank/DDBJ databases">
        <title>Bacillus genomes from the desert of Cuatro Cienegas, Coahuila.</title>
        <authorList>
            <person name="Olmedo-Alvarez G."/>
        </authorList>
    </citation>
    <scope>NUCLEOTIDE SEQUENCE [LARGE SCALE GENOMIC DNA]</scope>
    <source>
        <strain evidence="1 2">CH88_3T</strain>
    </source>
</reference>
<name>A0AA94WSK1_9BACI</name>
<dbReference type="InterPro" id="IPR036388">
    <property type="entry name" value="WH-like_DNA-bd_sf"/>
</dbReference>
<organism evidence="1 2">
    <name type="scientific">Sutcliffiella horikoshii</name>
    <dbReference type="NCBI Taxonomy" id="79883"/>
    <lineage>
        <taxon>Bacteria</taxon>
        <taxon>Bacillati</taxon>
        <taxon>Bacillota</taxon>
        <taxon>Bacilli</taxon>
        <taxon>Bacillales</taxon>
        <taxon>Bacillaceae</taxon>
        <taxon>Sutcliffiella</taxon>
    </lineage>
</organism>
<evidence type="ECO:0008006" key="3">
    <source>
        <dbReference type="Google" id="ProtNLM"/>
    </source>
</evidence>
<protein>
    <recommendedName>
        <fullName evidence="3">Restriction endonuclease type IV Mrr domain-containing protein</fullName>
    </recommendedName>
</protein>
<dbReference type="Proteomes" id="UP000323393">
    <property type="component" value="Unassembled WGS sequence"/>
</dbReference>
<dbReference type="AlphaFoldDB" id="A0AA94WSK1"/>
<dbReference type="Gene3D" id="3.40.91.30">
    <property type="match status" value="1"/>
</dbReference>
<comment type="caution">
    <text evidence="1">The sequence shown here is derived from an EMBL/GenBank/DDBJ whole genome shotgun (WGS) entry which is preliminary data.</text>
</comment>
<dbReference type="RefSeq" id="WP_148964560.1">
    <property type="nucleotide sequence ID" value="NZ_VTEU01000001.1"/>
</dbReference>
<dbReference type="Gene3D" id="1.10.10.10">
    <property type="entry name" value="Winged helix-like DNA-binding domain superfamily/Winged helix DNA-binding domain"/>
    <property type="match status" value="2"/>
</dbReference>
<dbReference type="EMBL" id="VTEU01000001">
    <property type="protein sequence ID" value="TYS60748.1"/>
    <property type="molecule type" value="Genomic_DNA"/>
</dbReference>
<accession>A0AA94WSK1</accession>